<comment type="similarity">
    <text evidence="1 2">Belongs to the anti-sigma-factor antagonist family.</text>
</comment>
<evidence type="ECO:0000313" key="5">
    <source>
        <dbReference type="Proteomes" id="UP000198928"/>
    </source>
</evidence>
<evidence type="ECO:0000256" key="1">
    <source>
        <dbReference type="ARBA" id="ARBA00009013"/>
    </source>
</evidence>
<name>A0A1I4ALF9_9ACTN</name>
<protein>
    <recommendedName>
        <fullName evidence="2">Anti-sigma factor antagonist</fullName>
    </recommendedName>
</protein>
<dbReference type="PROSITE" id="PS50801">
    <property type="entry name" value="STAS"/>
    <property type="match status" value="1"/>
</dbReference>
<dbReference type="Pfam" id="PF01740">
    <property type="entry name" value="STAS"/>
    <property type="match status" value="1"/>
</dbReference>
<dbReference type="AlphaFoldDB" id="A0A1I4ALF9"/>
<dbReference type="NCBIfam" id="TIGR00377">
    <property type="entry name" value="ant_ant_sig"/>
    <property type="match status" value="1"/>
</dbReference>
<reference evidence="5" key="1">
    <citation type="submission" date="2016-10" db="EMBL/GenBank/DDBJ databases">
        <authorList>
            <person name="Varghese N."/>
            <person name="Submissions S."/>
        </authorList>
    </citation>
    <scope>NUCLEOTIDE SEQUENCE [LARGE SCALE GENOMIC DNA]</scope>
    <source>
        <strain evidence="5">PL19</strain>
    </source>
</reference>
<gene>
    <name evidence="4" type="ORF">SAMN05192584_10739</name>
</gene>
<keyword evidence="5" id="KW-1185">Reference proteome</keyword>
<evidence type="ECO:0000313" key="4">
    <source>
        <dbReference type="EMBL" id="SFK57040.1"/>
    </source>
</evidence>
<dbReference type="PANTHER" id="PTHR33495">
    <property type="entry name" value="ANTI-SIGMA FACTOR ANTAGONIST TM_1081-RELATED-RELATED"/>
    <property type="match status" value="1"/>
</dbReference>
<feature type="domain" description="STAS" evidence="3">
    <location>
        <begin position="6"/>
        <end position="105"/>
    </location>
</feature>
<evidence type="ECO:0000256" key="2">
    <source>
        <dbReference type="RuleBase" id="RU003749"/>
    </source>
</evidence>
<organism evidence="4 5">
    <name type="scientific">Streptomyces pini</name>
    <dbReference type="NCBI Taxonomy" id="1520580"/>
    <lineage>
        <taxon>Bacteria</taxon>
        <taxon>Bacillati</taxon>
        <taxon>Actinomycetota</taxon>
        <taxon>Actinomycetes</taxon>
        <taxon>Kitasatosporales</taxon>
        <taxon>Streptomycetaceae</taxon>
        <taxon>Streptomyces</taxon>
    </lineage>
</organism>
<dbReference type="InterPro" id="IPR003658">
    <property type="entry name" value="Anti-sigma_ant"/>
</dbReference>
<evidence type="ECO:0000259" key="3">
    <source>
        <dbReference type="PROSITE" id="PS50801"/>
    </source>
</evidence>
<proteinExistence type="inferred from homology"/>
<dbReference type="InterPro" id="IPR036513">
    <property type="entry name" value="STAS_dom_sf"/>
</dbReference>
<dbReference type="EMBL" id="FOSG01000007">
    <property type="protein sequence ID" value="SFK57040.1"/>
    <property type="molecule type" value="Genomic_DNA"/>
</dbReference>
<accession>A0A1I4ALF9</accession>
<dbReference type="PANTHER" id="PTHR33495:SF2">
    <property type="entry name" value="ANTI-SIGMA FACTOR ANTAGONIST TM_1081-RELATED"/>
    <property type="match status" value="1"/>
</dbReference>
<dbReference type="GO" id="GO:0043856">
    <property type="term" value="F:anti-sigma factor antagonist activity"/>
    <property type="evidence" value="ECO:0007669"/>
    <property type="project" value="InterPro"/>
</dbReference>
<dbReference type="Proteomes" id="UP000198928">
    <property type="component" value="Unassembled WGS sequence"/>
</dbReference>
<dbReference type="InterPro" id="IPR002645">
    <property type="entry name" value="STAS_dom"/>
</dbReference>
<dbReference type="SUPFAM" id="SSF52091">
    <property type="entry name" value="SpoIIaa-like"/>
    <property type="match status" value="1"/>
</dbReference>
<sequence>MAMRTLSVAVTRQHDTVVLHPRGDVDHDSAPALTGVLEEIDQPWRSLAVDLSSVPFMDSAGLHALLSLERRCRDRGVPLTLTGVGEQPGRLLELVGLAGFFTVAR</sequence>
<dbReference type="CDD" id="cd07043">
    <property type="entry name" value="STAS_anti-anti-sigma_factors"/>
    <property type="match status" value="1"/>
</dbReference>
<dbReference type="Gene3D" id="3.30.750.24">
    <property type="entry name" value="STAS domain"/>
    <property type="match status" value="1"/>
</dbReference>
<dbReference type="RefSeq" id="WP_245793566.1">
    <property type="nucleotide sequence ID" value="NZ_FOSG01000007.1"/>
</dbReference>